<accession>A0A6M4YHI2</accession>
<name>A0A6M4YHI2_AERME</name>
<evidence type="ECO:0000313" key="2">
    <source>
        <dbReference type="Proteomes" id="UP000501427"/>
    </source>
</evidence>
<dbReference type="EMBL" id="CP038441">
    <property type="protein sequence ID" value="QJT22562.1"/>
    <property type="molecule type" value="Genomic_DNA"/>
</dbReference>
<sequence length="480" mass="54602">MMSDNKITYHEIDFLLPAQRFNIQFSYISQKGLPFIREFVLRLVHVAPMSKSQISTYFGLSHRETEEAISDLVQRGELTLSPDGRLTLTDKSNGYFSEIGEIPQLSTVQDSGATLSFDLATFSCFSNQIIQDKWNAGISLKIDDSNISQSERLVERHFQHQFNQILDKGYLSHLQTQEGKERPSVYTVNSVNKLRQLPLRLRTGFQMDSDGKSVEREDYDKLNSSECIHELMAIELSRLSALNNTMSIFKSMVSLSDEDTLKLFDSKTNLINPKYIEEMQALEEHTASDRTTFLGPIYLKSNWDKLQKALAPVLSKRIKNKADTSSSQFTWIAPSDPYWAKSDRFISSLSDFIHRSSTKEKMLYKPVLYVPISDNRDFRGAKQWMHELGQFHNDAKGLAEGFMDGNVEIIHLEDEIGVVIYHFSQPKILPVTMPLGYMTKDKELVKKLGILINTYVKDSSAFDKPNDCGAISLIAKGAIS</sequence>
<evidence type="ECO:0000313" key="1">
    <source>
        <dbReference type="EMBL" id="QJT22562.1"/>
    </source>
</evidence>
<dbReference type="Proteomes" id="UP000501427">
    <property type="component" value="Chromosome"/>
</dbReference>
<reference evidence="1 2" key="1">
    <citation type="submission" date="2019-03" db="EMBL/GenBank/DDBJ databases">
        <title>Novel transposon Tn6433 accelerates the dissemination of tet(E) in Aeromonas from aerobic biofilm under oxytetracycline stress.</title>
        <authorList>
            <person name="Shi Y."/>
            <person name="Tian Z."/>
            <person name="Zhang Y."/>
            <person name="Zhang H."/>
            <person name="Yang M."/>
        </authorList>
    </citation>
    <scope>NUCLEOTIDE SEQUENCE [LARGE SCALE GENOMIC DNA]</scope>
    <source>
        <strain evidence="1 2">T0.1-19</strain>
    </source>
</reference>
<organism evidence="1 2">
    <name type="scientific">Aeromonas media</name>
    <dbReference type="NCBI Taxonomy" id="651"/>
    <lineage>
        <taxon>Bacteria</taxon>
        <taxon>Pseudomonadati</taxon>
        <taxon>Pseudomonadota</taxon>
        <taxon>Gammaproteobacteria</taxon>
        <taxon>Aeromonadales</taxon>
        <taxon>Aeromonadaceae</taxon>
        <taxon>Aeromonas</taxon>
    </lineage>
</organism>
<dbReference type="AlphaFoldDB" id="A0A6M4YHI2"/>
<protein>
    <submittedName>
        <fullName evidence="1">Uncharacterized protein</fullName>
    </submittedName>
</protein>
<gene>
    <name evidence="1" type="ORF">E4184_14835</name>
</gene>
<proteinExistence type="predicted"/>
<dbReference type="RefSeq" id="WP_171276461.1">
    <property type="nucleotide sequence ID" value="NZ_CAWPJG010000001.1"/>
</dbReference>